<dbReference type="PROSITE" id="PS51192">
    <property type="entry name" value="HELICASE_ATP_BIND_1"/>
    <property type="match status" value="1"/>
</dbReference>
<evidence type="ECO:0000313" key="13">
    <source>
        <dbReference type="Proteomes" id="UP000012040"/>
    </source>
</evidence>
<dbReference type="GO" id="GO:0003676">
    <property type="term" value="F:nucleic acid binding"/>
    <property type="evidence" value="ECO:0007669"/>
    <property type="project" value="InterPro"/>
</dbReference>
<dbReference type="STRING" id="1184267.A11Q_1099"/>
<keyword evidence="2 7" id="KW-0378">Hydrolase</keyword>
<dbReference type="CDD" id="cd00268">
    <property type="entry name" value="DEADc"/>
    <property type="match status" value="1"/>
</dbReference>
<evidence type="ECO:0000313" key="12">
    <source>
        <dbReference type="EMBL" id="AGH95315.1"/>
    </source>
</evidence>
<evidence type="ECO:0000256" key="8">
    <source>
        <dbReference type="SAM" id="MobiDB-lite"/>
    </source>
</evidence>
<dbReference type="GO" id="GO:0005524">
    <property type="term" value="F:ATP binding"/>
    <property type="evidence" value="ECO:0007669"/>
    <property type="project" value="UniProtKB-KW"/>
</dbReference>
<feature type="compositionally biased region" description="Basic and acidic residues" evidence="8">
    <location>
        <begin position="11"/>
        <end position="20"/>
    </location>
</feature>
<feature type="region of interest" description="Disordered" evidence="8">
    <location>
        <begin position="485"/>
        <end position="621"/>
    </location>
</feature>
<gene>
    <name evidence="12" type="ORF">A11Q_1099</name>
</gene>
<dbReference type="PANTHER" id="PTHR47959">
    <property type="entry name" value="ATP-DEPENDENT RNA HELICASE RHLE-RELATED"/>
    <property type="match status" value="1"/>
</dbReference>
<dbReference type="SMART" id="SM00487">
    <property type="entry name" value="DEXDc"/>
    <property type="match status" value="1"/>
</dbReference>
<evidence type="ECO:0000259" key="11">
    <source>
        <dbReference type="PROSITE" id="PS51195"/>
    </source>
</evidence>
<dbReference type="PATRIC" id="fig|1184267.3.peg.1113"/>
<dbReference type="PROSITE" id="PS51194">
    <property type="entry name" value="HELICASE_CTER"/>
    <property type="match status" value="1"/>
</dbReference>
<dbReference type="PROSITE" id="PS51195">
    <property type="entry name" value="Q_MOTIF"/>
    <property type="match status" value="1"/>
</dbReference>
<evidence type="ECO:0000256" key="3">
    <source>
        <dbReference type="ARBA" id="ARBA00022806"/>
    </source>
</evidence>
<dbReference type="GO" id="GO:0016787">
    <property type="term" value="F:hydrolase activity"/>
    <property type="evidence" value="ECO:0007669"/>
    <property type="project" value="UniProtKB-KW"/>
</dbReference>
<feature type="compositionally biased region" description="Basic and acidic residues" evidence="8">
    <location>
        <begin position="612"/>
        <end position="621"/>
    </location>
</feature>
<dbReference type="HOGENOM" id="CLU_003041_21_1_7"/>
<dbReference type="InterPro" id="IPR001650">
    <property type="entry name" value="Helicase_C-like"/>
</dbReference>
<feature type="region of interest" description="Disordered" evidence="8">
    <location>
        <begin position="1"/>
        <end position="30"/>
    </location>
</feature>
<feature type="compositionally biased region" description="Basic and acidic residues" evidence="8">
    <location>
        <begin position="514"/>
        <end position="582"/>
    </location>
</feature>
<keyword evidence="13" id="KW-1185">Reference proteome</keyword>
<keyword evidence="3 7" id="KW-0347">Helicase</keyword>
<dbReference type="InterPro" id="IPR014014">
    <property type="entry name" value="RNA_helicase_DEAD_Q_motif"/>
</dbReference>
<reference evidence="12 13" key="1">
    <citation type="journal article" date="2013" name="ISME J.">
        <title>By their genes ye shall know them: genomic signatures of predatory bacteria.</title>
        <authorList>
            <person name="Pasternak Z."/>
            <person name="Pietrokovski S."/>
            <person name="Rotem O."/>
            <person name="Gophna U."/>
            <person name="Lurie-Weinberger M.N."/>
            <person name="Jurkevitch E."/>
        </authorList>
    </citation>
    <scope>NUCLEOTIDE SEQUENCE [LARGE SCALE GENOMIC DNA]</scope>
    <source>
        <strain evidence="12 13">JSS</strain>
    </source>
</reference>
<dbReference type="InterPro" id="IPR027417">
    <property type="entry name" value="P-loop_NTPase"/>
</dbReference>
<evidence type="ECO:0000256" key="2">
    <source>
        <dbReference type="ARBA" id="ARBA00022801"/>
    </source>
</evidence>
<evidence type="ECO:0000256" key="7">
    <source>
        <dbReference type="RuleBase" id="RU000492"/>
    </source>
</evidence>
<organism evidence="12 13">
    <name type="scientific">Pseudobdellovibrio exovorus JSS</name>
    <dbReference type="NCBI Taxonomy" id="1184267"/>
    <lineage>
        <taxon>Bacteria</taxon>
        <taxon>Pseudomonadati</taxon>
        <taxon>Bdellovibrionota</taxon>
        <taxon>Bdellovibrionia</taxon>
        <taxon>Bdellovibrionales</taxon>
        <taxon>Pseudobdellovibrionaceae</taxon>
        <taxon>Pseudobdellovibrio</taxon>
    </lineage>
</organism>
<feature type="domain" description="Helicase ATP-binding" evidence="9">
    <location>
        <begin position="67"/>
        <end position="239"/>
    </location>
</feature>
<dbReference type="InterPro" id="IPR011545">
    <property type="entry name" value="DEAD/DEAH_box_helicase_dom"/>
</dbReference>
<evidence type="ECO:0000259" key="9">
    <source>
        <dbReference type="PROSITE" id="PS51192"/>
    </source>
</evidence>
<dbReference type="PROSITE" id="PS00039">
    <property type="entry name" value="DEAD_ATP_HELICASE"/>
    <property type="match status" value="1"/>
</dbReference>
<dbReference type="SMART" id="SM00490">
    <property type="entry name" value="HELICc"/>
    <property type="match status" value="1"/>
</dbReference>
<dbReference type="SUPFAM" id="SSF52540">
    <property type="entry name" value="P-loop containing nucleoside triphosphate hydrolases"/>
    <property type="match status" value="1"/>
</dbReference>
<dbReference type="InterPro" id="IPR050079">
    <property type="entry name" value="DEAD_box_RNA_helicase"/>
</dbReference>
<keyword evidence="4 7" id="KW-0067">ATP-binding</keyword>
<dbReference type="AlphaFoldDB" id="M4VA26"/>
<dbReference type="InterPro" id="IPR014001">
    <property type="entry name" value="Helicase_ATP-bd"/>
</dbReference>
<protein>
    <recommendedName>
        <fullName evidence="14">ATP-dependent RNA helicase</fullName>
    </recommendedName>
</protein>
<dbReference type="Pfam" id="PF00270">
    <property type="entry name" value="DEAD"/>
    <property type="match status" value="1"/>
</dbReference>
<accession>M4VA26</accession>
<dbReference type="Gene3D" id="3.40.50.300">
    <property type="entry name" value="P-loop containing nucleotide triphosphate hydrolases"/>
    <property type="match status" value="2"/>
</dbReference>
<dbReference type="KEGG" id="bex:A11Q_1099"/>
<dbReference type="GO" id="GO:0005829">
    <property type="term" value="C:cytosol"/>
    <property type="evidence" value="ECO:0007669"/>
    <property type="project" value="TreeGrafter"/>
</dbReference>
<feature type="short sequence motif" description="Q motif" evidence="6">
    <location>
        <begin position="35"/>
        <end position="63"/>
    </location>
</feature>
<dbReference type="OrthoDB" id="5291130at2"/>
<proteinExistence type="inferred from homology"/>
<evidence type="ECO:0000256" key="1">
    <source>
        <dbReference type="ARBA" id="ARBA00022741"/>
    </source>
</evidence>
<dbReference type="EMBL" id="CP003537">
    <property type="protein sequence ID" value="AGH95315.1"/>
    <property type="molecule type" value="Genomic_DNA"/>
</dbReference>
<dbReference type="PANTHER" id="PTHR47959:SF1">
    <property type="entry name" value="ATP-DEPENDENT RNA HELICASE DBPA"/>
    <property type="match status" value="1"/>
</dbReference>
<keyword evidence="1 7" id="KW-0547">Nucleotide-binding</keyword>
<name>M4VA26_9BACT</name>
<dbReference type="RefSeq" id="WP_015469805.1">
    <property type="nucleotide sequence ID" value="NC_020813.1"/>
</dbReference>
<comment type="similarity">
    <text evidence="5 7">Belongs to the DEAD box helicase family.</text>
</comment>
<dbReference type="InterPro" id="IPR000629">
    <property type="entry name" value="RNA-helicase_DEAD-box_CS"/>
</dbReference>
<evidence type="ECO:0008006" key="14">
    <source>
        <dbReference type="Google" id="ProtNLM"/>
    </source>
</evidence>
<dbReference type="CDD" id="cd18787">
    <property type="entry name" value="SF2_C_DEAD"/>
    <property type="match status" value="1"/>
</dbReference>
<feature type="domain" description="Helicase C-terminal" evidence="10">
    <location>
        <begin position="250"/>
        <end position="411"/>
    </location>
</feature>
<evidence type="ECO:0000256" key="6">
    <source>
        <dbReference type="PROSITE-ProRule" id="PRU00552"/>
    </source>
</evidence>
<dbReference type="Proteomes" id="UP000012040">
    <property type="component" value="Chromosome"/>
</dbReference>
<sequence length="621" mass="70738">MQEQMDSSSIEEVKSKKSNPEVEAADIEAQEESENIFATWGLSKEVLRSLAELNFTQPTPIQKQAIPVLLGREKDFVGLAATGTGKTGAFGIPLVETIDAESKSVQALVMCPTRELATQVEAQLQKMAKWKGLSTLTVFGGSSYDRQITALKRGVQIVVGTPGRLCDLIDRKVLKLKDVQTLVLDEADEMISMGFQDDLEKILEAIGDSEDKRKWLFSATMSPEIRRVVSRYLPDYDKIEIHKEDSQKPQIEQIYYTIYPDRKLQMLSAVLYMNPEFYGLVFCQTKREVTEITDWLKRKSFKVDCIHGDRPQRERDFILKDFRSGRVKILVATDVAARGLDINDLTHVINFSLPREVESYVHRIGRTGRAGKKGLALSIVAPHEVKLLKRIQQVTKANLVKGTAPTNDELNVYRVRDVINGMNQVKDNELYHRAGKFLDRKMDELKEAFEFDFTVEEFLKRLVLSEHPDIFENRDTSMDFVGDGVVPREMQAGGGRPSRSDDRYRSGGRGQGRGGDRYERNDRGGDRFDRGDRGGERRGRSERFEGRSYDRGNDRNAERSHDRGDRAFGFGADKDKFRDRQQPSRQLNGFKSWNSDDDSNRPRRRSTTGRPSEGRRSSSRD</sequence>
<feature type="domain" description="DEAD-box RNA helicase Q" evidence="11">
    <location>
        <begin position="35"/>
        <end position="63"/>
    </location>
</feature>
<dbReference type="GO" id="GO:0003724">
    <property type="term" value="F:RNA helicase activity"/>
    <property type="evidence" value="ECO:0007669"/>
    <property type="project" value="InterPro"/>
</dbReference>
<evidence type="ECO:0000259" key="10">
    <source>
        <dbReference type="PROSITE" id="PS51194"/>
    </source>
</evidence>
<dbReference type="eggNOG" id="COG0513">
    <property type="taxonomic scope" value="Bacteria"/>
</dbReference>
<dbReference type="Pfam" id="PF00271">
    <property type="entry name" value="Helicase_C"/>
    <property type="match status" value="1"/>
</dbReference>
<evidence type="ECO:0000256" key="4">
    <source>
        <dbReference type="ARBA" id="ARBA00022840"/>
    </source>
</evidence>
<evidence type="ECO:0000256" key="5">
    <source>
        <dbReference type="ARBA" id="ARBA00038437"/>
    </source>
</evidence>
<dbReference type="InterPro" id="IPR044742">
    <property type="entry name" value="DEAD/DEAH_RhlB"/>
</dbReference>